<comment type="caution">
    <text evidence="2">The sequence shown here is derived from an EMBL/GenBank/DDBJ whole genome shotgun (WGS) entry which is preliminary data.</text>
</comment>
<sequence>MGFSSSKTWEALRPRATPKDWFKEIWFSGAIPRQAFMMWLANYNRLPTKVRMSSWGLNVQTACCFCNNNEESRDHLFLSCPYTISLWRLIFARLDRNRAPFISWTELLSWVRVSTSAAPNILKKLVTQSLIYNTWRQRNSANHHNGFAPPQTTFSTIDRDIRNVISARRHRKKFSSLIQLWIQ</sequence>
<dbReference type="EMBL" id="JAAMPC010000011">
    <property type="protein sequence ID" value="KAG2281508.1"/>
    <property type="molecule type" value="Genomic_DNA"/>
</dbReference>
<proteinExistence type="predicted"/>
<evidence type="ECO:0000313" key="3">
    <source>
        <dbReference type="Proteomes" id="UP000886595"/>
    </source>
</evidence>
<feature type="domain" description="EF-hand" evidence="1">
    <location>
        <begin position="82"/>
        <end position="117"/>
    </location>
</feature>
<dbReference type="Pfam" id="PF13966">
    <property type="entry name" value="zf-RVT"/>
    <property type="match status" value="1"/>
</dbReference>
<evidence type="ECO:0000313" key="2">
    <source>
        <dbReference type="EMBL" id="KAG2281508.1"/>
    </source>
</evidence>
<accession>A0A8X7R7S2</accession>
<gene>
    <name evidence="2" type="ORF">Bca52824_052728</name>
</gene>
<dbReference type="OrthoDB" id="1099454at2759"/>
<organism evidence="2 3">
    <name type="scientific">Brassica carinata</name>
    <name type="common">Ethiopian mustard</name>
    <name type="synonym">Abyssinian cabbage</name>
    <dbReference type="NCBI Taxonomy" id="52824"/>
    <lineage>
        <taxon>Eukaryota</taxon>
        <taxon>Viridiplantae</taxon>
        <taxon>Streptophyta</taxon>
        <taxon>Embryophyta</taxon>
        <taxon>Tracheophyta</taxon>
        <taxon>Spermatophyta</taxon>
        <taxon>Magnoliopsida</taxon>
        <taxon>eudicotyledons</taxon>
        <taxon>Gunneridae</taxon>
        <taxon>Pentapetalae</taxon>
        <taxon>rosids</taxon>
        <taxon>malvids</taxon>
        <taxon>Brassicales</taxon>
        <taxon>Brassicaceae</taxon>
        <taxon>Brassiceae</taxon>
        <taxon>Brassica</taxon>
    </lineage>
</organism>
<dbReference type="InterPro" id="IPR002048">
    <property type="entry name" value="EF_hand_dom"/>
</dbReference>
<name>A0A8X7R7S2_BRACI</name>
<dbReference type="GO" id="GO:0005509">
    <property type="term" value="F:calcium ion binding"/>
    <property type="evidence" value="ECO:0007669"/>
    <property type="project" value="InterPro"/>
</dbReference>
<dbReference type="AlphaFoldDB" id="A0A8X7R7S2"/>
<dbReference type="PANTHER" id="PTHR33116:SF66">
    <property type="entry name" value="REVERSE TRANSCRIPTASE ZINC-BINDING DOMAIN-CONTAINING PROTEIN"/>
    <property type="match status" value="1"/>
</dbReference>
<protein>
    <recommendedName>
        <fullName evidence="1">EF-hand domain-containing protein</fullName>
    </recommendedName>
</protein>
<dbReference type="Proteomes" id="UP000886595">
    <property type="component" value="Unassembled WGS sequence"/>
</dbReference>
<dbReference type="PROSITE" id="PS50222">
    <property type="entry name" value="EF_HAND_2"/>
    <property type="match status" value="1"/>
</dbReference>
<evidence type="ECO:0000259" key="1">
    <source>
        <dbReference type="PROSITE" id="PS50222"/>
    </source>
</evidence>
<dbReference type="PANTHER" id="PTHR33116">
    <property type="entry name" value="REVERSE TRANSCRIPTASE ZINC-BINDING DOMAIN-CONTAINING PROTEIN-RELATED-RELATED"/>
    <property type="match status" value="1"/>
</dbReference>
<reference evidence="2 3" key="1">
    <citation type="submission" date="2020-02" db="EMBL/GenBank/DDBJ databases">
        <authorList>
            <person name="Ma Q."/>
            <person name="Huang Y."/>
            <person name="Song X."/>
            <person name="Pei D."/>
        </authorList>
    </citation>
    <scope>NUCLEOTIDE SEQUENCE [LARGE SCALE GENOMIC DNA]</scope>
    <source>
        <strain evidence="2">Sxm20200214</strain>
        <tissue evidence="2">Leaf</tissue>
    </source>
</reference>
<dbReference type="InterPro" id="IPR026960">
    <property type="entry name" value="RVT-Znf"/>
</dbReference>
<keyword evidence="3" id="KW-1185">Reference proteome</keyword>